<keyword evidence="6 10" id="KW-1133">Transmembrane helix</keyword>
<feature type="domain" description="NADH:quinone oxidoreductase/Mrp antiporter transmembrane" evidence="11">
    <location>
        <begin position="126"/>
        <end position="390"/>
    </location>
</feature>
<evidence type="ECO:0000256" key="9">
    <source>
        <dbReference type="RuleBase" id="RU000320"/>
    </source>
</evidence>
<evidence type="ECO:0000256" key="2">
    <source>
        <dbReference type="ARBA" id="ARBA00022448"/>
    </source>
</evidence>
<feature type="transmembrane region" description="Helical" evidence="10">
    <location>
        <begin position="620"/>
        <end position="639"/>
    </location>
</feature>
<feature type="transmembrane region" description="Helical" evidence="10">
    <location>
        <begin position="645"/>
        <end position="664"/>
    </location>
</feature>
<dbReference type="AlphaFoldDB" id="A0A6A9URN5"/>
<dbReference type="RefSeq" id="WP_331714363.1">
    <property type="nucleotide sequence ID" value="NZ_WPCU01000004.1"/>
</dbReference>
<feature type="transmembrane region" description="Helical" evidence="10">
    <location>
        <begin position="321"/>
        <end position="342"/>
    </location>
</feature>
<evidence type="ECO:0000256" key="4">
    <source>
        <dbReference type="ARBA" id="ARBA00022475"/>
    </source>
</evidence>
<feature type="transmembrane region" description="Helical" evidence="10">
    <location>
        <begin position="909"/>
        <end position="930"/>
    </location>
</feature>
<dbReference type="NCBIfam" id="NF009284">
    <property type="entry name" value="PRK12644.1"/>
    <property type="match status" value="1"/>
</dbReference>
<keyword evidence="3" id="KW-0050">Antiport</keyword>
<dbReference type="InterPro" id="IPR046806">
    <property type="entry name" value="MrpA_C/MbhE"/>
</dbReference>
<keyword evidence="2" id="KW-0813">Transport</keyword>
<dbReference type="InterPro" id="IPR042106">
    <property type="entry name" value="Nuo/plastoQ_OxRdtase_6_NuoJ"/>
</dbReference>
<evidence type="ECO:0000256" key="5">
    <source>
        <dbReference type="ARBA" id="ARBA00022692"/>
    </source>
</evidence>
<feature type="transmembrane region" description="Helical" evidence="10">
    <location>
        <begin position="128"/>
        <end position="146"/>
    </location>
</feature>
<dbReference type="Gene3D" id="1.20.120.1200">
    <property type="entry name" value="NADH-ubiquinone/plastoquinone oxidoreductase chain 6, subunit NuoJ"/>
    <property type="match status" value="1"/>
</dbReference>
<dbReference type="InterPro" id="IPR050616">
    <property type="entry name" value="CPA3_Na-H_Antiporter_A"/>
</dbReference>
<dbReference type="GO" id="GO:0006811">
    <property type="term" value="P:monoatomic ion transport"/>
    <property type="evidence" value="ECO:0007669"/>
    <property type="project" value="UniProtKB-KW"/>
</dbReference>
<feature type="transmembrane region" description="Helical" evidence="10">
    <location>
        <begin position="363"/>
        <end position="386"/>
    </location>
</feature>
<evidence type="ECO:0000259" key="15">
    <source>
        <dbReference type="Pfam" id="PF20501"/>
    </source>
</evidence>
<organism evidence="16 17">
    <name type="scientific">Auraticoccus cholistanensis</name>
    <dbReference type="NCBI Taxonomy" id="2656650"/>
    <lineage>
        <taxon>Bacteria</taxon>
        <taxon>Bacillati</taxon>
        <taxon>Actinomycetota</taxon>
        <taxon>Actinomycetes</taxon>
        <taxon>Propionibacteriales</taxon>
        <taxon>Propionibacteriaceae</taxon>
        <taxon>Auraticoccus</taxon>
    </lineage>
</organism>
<keyword evidence="7" id="KW-0406">Ion transport</keyword>
<evidence type="ECO:0000259" key="12">
    <source>
        <dbReference type="Pfam" id="PF00662"/>
    </source>
</evidence>
<feature type="transmembrane region" description="Helical" evidence="10">
    <location>
        <begin position="266"/>
        <end position="286"/>
    </location>
</feature>
<feature type="domain" description="Na+/H+ antiporter MnhB subunit-related protein" evidence="13">
    <location>
        <begin position="807"/>
        <end position="930"/>
    </location>
</feature>
<dbReference type="Pfam" id="PF00361">
    <property type="entry name" value="Proton_antipo_M"/>
    <property type="match status" value="1"/>
</dbReference>
<feature type="transmembrane region" description="Helical" evidence="10">
    <location>
        <begin position="591"/>
        <end position="613"/>
    </location>
</feature>
<feature type="transmembrane region" description="Helical" evidence="10">
    <location>
        <begin position="105"/>
        <end position="122"/>
    </location>
</feature>
<evidence type="ECO:0000259" key="14">
    <source>
        <dbReference type="Pfam" id="PF13244"/>
    </source>
</evidence>
<comment type="subcellular location">
    <subcellularLocation>
        <location evidence="1">Cell membrane</location>
        <topology evidence="1">Multi-pass membrane protein</topology>
    </subcellularLocation>
    <subcellularLocation>
        <location evidence="9">Membrane</location>
        <topology evidence="9">Multi-pass membrane protein</topology>
    </subcellularLocation>
</comment>
<dbReference type="Pfam" id="PF20501">
    <property type="entry name" value="MbhE"/>
    <property type="match status" value="1"/>
</dbReference>
<evidence type="ECO:0000256" key="10">
    <source>
        <dbReference type="SAM" id="Phobius"/>
    </source>
</evidence>
<evidence type="ECO:0000313" key="16">
    <source>
        <dbReference type="EMBL" id="MVA75218.1"/>
    </source>
</evidence>
<dbReference type="PANTHER" id="PTHR43373:SF1">
    <property type="entry name" value="NA(+)_H(+) ANTIPORTER SUBUNIT A"/>
    <property type="match status" value="1"/>
</dbReference>
<protein>
    <submittedName>
        <fullName evidence="16">Na+/H+ antiporter subunit A</fullName>
    </submittedName>
</protein>
<dbReference type="InterPro" id="IPR025383">
    <property type="entry name" value="MrpA_C/MbhD"/>
</dbReference>
<feature type="transmembrane region" description="Helical" evidence="10">
    <location>
        <begin position="158"/>
        <end position="181"/>
    </location>
</feature>
<evidence type="ECO:0000259" key="13">
    <source>
        <dbReference type="Pfam" id="PF04039"/>
    </source>
</evidence>
<sequence>MTLLLLAHAVAAVAAPWLVRVVGRRAFWLLAAAPAATAVWALAQTGAAHSDTPPRISWTWVPSLDLRLSFLLDPLAWLMCLVVGGVGAAVLVYCAAYFDEDEPGLGRFAGCLTGFAGAMLGLVATDDLLVLFVFWEATTVLSYLLIGHRPETKAARSAATEALVVTTFGGLAMLLGIVLLGEAAGTYQLSEVLAAPPTGPVVEAALACILVGALSKSAQVPFHFWLPGAMAAPTPVSAYLHAAAMVKAGIYLVARLAPGFADADVWLPVVLGVGGLTMLIGAWRALRQHDLKLLLAYGTVSQLGFLTVVAGVGSYNGGLTALTLLLAHALFKGCLFLVVGTIDHSTDTRDLRELSGLGRRWPLLTTATLLALASMAGVPPLLGFVSKEMAYDTFLTAARAGSVADGVVLAVLVTGSVLTVAYSARFALGAFPTKRGLDDTPVLHPPSGALVGVPVVLAAASLLAGPLSTWIEPWLTGYAGSMPAADHRVHLGLWHGLGWPLGLSVLTLLLGALVVLGRDGVEAVQQRLSRVPSASTAYRVVMRSLDRLSLEVTGAVQRGSLPLQLGLVLGTLVLLLAGAVALHGISWPADVLWFATPADLGVAAVAVVAAVAAVRSRRRLRGVFCVGVTGYATAMVFVLHGAPDLALTQVLVESVALVVLVLVLRRFSGRFNDDSTRRQRVVRTVIGVAVGATVTLVALVASGARDAPPASTGLDVTAVDFGGGYNIVNVILVDTRAWDTMGELSVVLVAATGIASLVYVRGNQVHEHNERLRQARARRRQYTRPLTTASSWLAEGQQVPAERRSVVLEVVTRLVFHTIIVWSVYLLLSGHNLPGGGFAAGLVAGLALTVRYLAGGRAELQAAVPVTPGLLMGAGLFLSAGFGFVSILFGGRVLQTWIFDVSVPLLGKLHLVTSTVFDIGVYLVVVGLVLDVLRSLGGHLDVQIEEDQIRRARLARGSSAPPLATERQVLR</sequence>
<dbReference type="Pfam" id="PF13244">
    <property type="entry name" value="MbhD"/>
    <property type="match status" value="1"/>
</dbReference>
<dbReference type="GO" id="GO:0015297">
    <property type="term" value="F:antiporter activity"/>
    <property type="evidence" value="ECO:0007669"/>
    <property type="project" value="UniProtKB-KW"/>
</dbReference>
<dbReference type="PANTHER" id="PTHR43373">
    <property type="entry name" value="NA(+)/H(+) ANTIPORTER SUBUNIT"/>
    <property type="match status" value="1"/>
</dbReference>
<feature type="transmembrane region" description="Helical" evidence="10">
    <location>
        <begin position="75"/>
        <end position="98"/>
    </location>
</feature>
<keyword evidence="4" id="KW-1003">Cell membrane</keyword>
<dbReference type="InterPro" id="IPR001516">
    <property type="entry name" value="Proton_antipo_N"/>
</dbReference>
<accession>A0A6A9URN5</accession>
<feature type="transmembrane region" description="Helical" evidence="10">
    <location>
        <begin position="834"/>
        <end position="854"/>
    </location>
</feature>
<feature type="transmembrane region" description="Helical" evidence="10">
    <location>
        <begin position="406"/>
        <end position="428"/>
    </location>
</feature>
<dbReference type="Proteomes" id="UP000435304">
    <property type="component" value="Unassembled WGS sequence"/>
</dbReference>
<keyword evidence="17" id="KW-1185">Reference proteome</keyword>
<evidence type="ECO:0000256" key="6">
    <source>
        <dbReference type="ARBA" id="ARBA00022989"/>
    </source>
</evidence>
<feature type="transmembrane region" description="Helical" evidence="10">
    <location>
        <begin position="193"/>
        <end position="215"/>
    </location>
</feature>
<name>A0A6A9URN5_9ACTN</name>
<dbReference type="Pfam" id="PF04039">
    <property type="entry name" value="MnhB"/>
    <property type="match status" value="1"/>
</dbReference>
<gene>
    <name evidence="16" type="ORF">GC722_04120</name>
</gene>
<keyword evidence="5 9" id="KW-0812">Transmembrane</keyword>
<comment type="caution">
    <text evidence="16">The sequence shown here is derived from an EMBL/GenBank/DDBJ whole genome shotgun (WGS) entry which is preliminary data.</text>
</comment>
<dbReference type="EMBL" id="WPCU01000004">
    <property type="protein sequence ID" value="MVA75218.1"/>
    <property type="molecule type" value="Genomic_DNA"/>
</dbReference>
<feature type="transmembrane region" description="Helical" evidence="10">
    <location>
        <begin position="293"/>
        <end position="315"/>
    </location>
</feature>
<feature type="transmembrane region" description="Helical" evidence="10">
    <location>
        <begin position="744"/>
        <end position="762"/>
    </location>
</feature>
<feature type="transmembrane region" description="Helical" evidence="10">
    <location>
        <begin position="565"/>
        <end position="585"/>
    </location>
</feature>
<feature type="transmembrane region" description="Helical" evidence="10">
    <location>
        <begin position="685"/>
        <end position="704"/>
    </location>
</feature>
<dbReference type="InterPro" id="IPR007182">
    <property type="entry name" value="MnhB"/>
</dbReference>
<evidence type="ECO:0000259" key="11">
    <source>
        <dbReference type="Pfam" id="PF00361"/>
    </source>
</evidence>
<dbReference type="GO" id="GO:0005886">
    <property type="term" value="C:plasma membrane"/>
    <property type="evidence" value="ECO:0007669"/>
    <property type="project" value="UniProtKB-SubCell"/>
</dbReference>
<feature type="transmembrane region" description="Helical" evidence="10">
    <location>
        <begin position="866"/>
        <end position="889"/>
    </location>
</feature>
<proteinExistence type="predicted"/>
<evidence type="ECO:0000256" key="3">
    <source>
        <dbReference type="ARBA" id="ARBA00022449"/>
    </source>
</evidence>
<reference evidence="16 17" key="1">
    <citation type="submission" date="2019-12" db="EMBL/GenBank/DDBJ databases">
        <title>Auraticoccus cholistani sp. nov., an actinomycete isolated from soil of Cholistan desert.</title>
        <authorList>
            <person name="Cheema M.T."/>
        </authorList>
    </citation>
    <scope>NUCLEOTIDE SEQUENCE [LARGE SCALE GENOMIC DNA]</scope>
    <source>
        <strain evidence="16 17">F435</strain>
    </source>
</reference>
<dbReference type="PRINTS" id="PR01434">
    <property type="entry name" value="NADHDHGNASE5"/>
</dbReference>
<feature type="transmembrane region" description="Helical" evidence="10">
    <location>
        <begin position="806"/>
        <end position="828"/>
    </location>
</feature>
<dbReference type="InterPro" id="IPR001750">
    <property type="entry name" value="ND/Mrp_TM"/>
</dbReference>
<dbReference type="Pfam" id="PF00662">
    <property type="entry name" value="Proton_antipo_N"/>
    <property type="match status" value="1"/>
</dbReference>
<keyword evidence="8 10" id="KW-0472">Membrane</keyword>
<feature type="domain" description="MrpA C-terminal/MbhE" evidence="15">
    <location>
        <begin position="680"/>
        <end position="758"/>
    </location>
</feature>
<evidence type="ECO:0000256" key="7">
    <source>
        <dbReference type="ARBA" id="ARBA00023065"/>
    </source>
</evidence>
<evidence type="ECO:0000256" key="1">
    <source>
        <dbReference type="ARBA" id="ARBA00004651"/>
    </source>
</evidence>
<feature type="domain" description="NADH-Ubiquinone oxidoreductase (complex I) chain 5 N-terminal" evidence="12">
    <location>
        <begin position="58"/>
        <end position="108"/>
    </location>
</feature>
<feature type="domain" description="MrpA C-terminal/MbhD" evidence="14">
    <location>
        <begin position="605"/>
        <end position="667"/>
    </location>
</feature>
<evidence type="ECO:0000256" key="8">
    <source>
        <dbReference type="ARBA" id="ARBA00023136"/>
    </source>
</evidence>
<feature type="transmembrane region" description="Helical" evidence="10">
    <location>
        <begin position="449"/>
        <end position="471"/>
    </location>
</feature>
<feature type="transmembrane region" description="Helical" evidence="10">
    <location>
        <begin position="491"/>
        <end position="517"/>
    </location>
</feature>
<evidence type="ECO:0000313" key="17">
    <source>
        <dbReference type="Proteomes" id="UP000435304"/>
    </source>
</evidence>